<proteinExistence type="predicted"/>
<keyword evidence="3" id="KW-1185">Reference proteome</keyword>
<name>A0A3P5XBG6_9BACL</name>
<feature type="transmembrane region" description="Helical" evidence="1">
    <location>
        <begin position="9"/>
        <end position="29"/>
    </location>
</feature>
<dbReference type="EMBL" id="UXAV01000043">
    <property type="protein sequence ID" value="VDC32112.1"/>
    <property type="molecule type" value="Genomic_DNA"/>
</dbReference>
<keyword evidence="1" id="KW-0472">Membrane</keyword>
<organism evidence="2 3">
    <name type="scientific">Filibacter tadaridae</name>
    <dbReference type="NCBI Taxonomy" id="2483811"/>
    <lineage>
        <taxon>Bacteria</taxon>
        <taxon>Bacillati</taxon>
        <taxon>Bacillota</taxon>
        <taxon>Bacilli</taxon>
        <taxon>Bacillales</taxon>
        <taxon>Caryophanaceae</taxon>
        <taxon>Filibacter</taxon>
    </lineage>
</organism>
<accession>A0A3P5XBG6</accession>
<sequence length="92" mass="10849">MKKNNKRNFILILSIVFVFLFTFIPSFGLRVDEGSRFWGFPAEWLGIYEYGGFSFKLLGFLFNIAFFYLIFLLLTKIFVGLNNLRNSKTDRV</sequence>
<evidence type="ECO:0008006" key="4">
    <source>
        <dbReference type="Google" id="ProtNLM"/>
    </source>
</evidence>
<reference evidence="2 3" key="1">
    <citation type="submission" date="2018-11" db="EMBL/GenBank/DDBJ databases">
        <authorList>
            <person name="Criscuolo A."/>
        </authorList>
    </citation>
    <scope>NUCLEOTIDE SEQUENCE [LARGE SCALE GENOMIC DNA]</scope>
    <source>
        <strain evidence="2">ATB-66</strain>
    </source>
</reference>
<keyword evidence="1" id="KW-1133">Transmembrane helix</keyword>
<feature type="transmembrane region" description="Helical" evidence="1">
    <location>
        <begin position="60"/>
        <end position="81"/>
    </location>
</feature>
<evidence type="ECO:0000313" key="3">
    <source>
        <dbReference type="Proteomes" id="UP000270468"/>
    </source>
</evidence>
<dbReference type="AlphaFoldDB" id="A0A3P5XBG6"/>
<dbReference type="RefSeq" id="WP_124071399.1">
    <property type="nucleotide sequence ID" value="NZ_CBCRXF010000008.1"/>
</dbReference>
<evidence type="ECO:0000313" key="2">
    <source>
        <dbReference type="EMBL" id="VDC32112.1"/>
    </source>
</evidence>
<dbReference type="OrthoDB" id="2941712at2"/>
<dbReference type="Proteomes" id="UP000270468">
    <property type="component" value="Unassembled WGS sequence"/>
</dbReference>
<keyword evidence="1" id="KW-0812">Transmembrane</keyword>
<evidence type="ECO:0000256" key="1">
    <source>
        <dbReference type="SAM" id="Phobius"/>
    </source>
</evidence>
<gene>
    <name evidence="2" type="ORF">FILTAD_02593</name>
</gene>
<protein>
    <recommendedName>
        <fullName evidence="4">YfzA-like protein</fullName>
    </recommendedName>
</protein>